<dbReference type="InterPro" id="IPR001497">
    <property type="entry name" value="MethylDNA_cys_MeTrfase_AS"/>
</dbReference>
<gene>
    <name evidence="10" type="ORF">RYS15_05060</name>
</gene>
<comment type="catalytic activity">
    <reaction evidence="1">
        <text>a 4-O-methyl-thymidine in DNA + L-cysteinyl-[protein] = a thymidine in DNA + S-methyl-L-cysteinyl-[protein]</text>
        <dbReference type="Rhea" id="RHEA:53428"/>
        <dbReference type="Rhea" id="RHEA-COMP:10131"/>
        <dbReference type="Rhea" id="RHEA-COMP:10132"/>
        <dbReference type="Rhea" id="RHEA-COMP:13555"/>
        <dbReference type="Rhea" id="RHEA-COMP:13556"/>
        <dbReference type="ChEBI" id="CHEBI:29950"/>
        <dbReference type="ChEBI" id="CHEBI:82612"/>
        <dbReference type="ChEBI" id="CHEBI:137386"/>
        <dbReference type="ChEBI" id="CHEBI:137387"/>
        <dbReference type="EC" id="2.1.1.63"/>
    </reaction>
</comment>
<evidence type="ECO:0000256" key="8">
    <source>
        <dbReference type="ARBA" id="ARBA00049348"/>
    </source>
</evidence>
<dbReference type="EMBL" id="JAWIIJ010000003">
    <property type="protein sequence ID" value="MDV2078039.1"/>
    <property type="molecule type" value="Genomic_DNA"/>
</dbReference>
<evidence type="ECO:0000256" key="3">
    <source>
        <dbReference type="ARBA" id="ARBA00022679"/>
    </source>
</evidence>
<dbReference type="Gene3D" id="1.10.10.10">
    <property type="entry name" value="Winged helix-like DNA-binding domain superfamily/Winged helix DNA-binding domain"/>
    <property type="match status" value="1"/>
</dbReference>
<dbReference type="PANTHER" id="PTHR10815">
    <property type="entry name" value="METHYLATED-DNA--PROTEIN-CYSTEINE METHYLTRANSFERASE"/>
    <property type="match status" value="1"/>
</dbReference>
<evidence type="ECO:0000256" key="2">
    <source>
        <dbReference type="ARBA" id="ARBA00022603"/>
    </source>
</evidence>
<proteinExistence type="predicted"/>
<dbReference type="Gene3D" id="3.30.160.70">
    <property type="entry name" value="Methylated DNA-protein cysteine methyltransferase domain"/>
    <property type="match status" value="1"/>
</dbReference>
<organism evidence="10 11">
    <name type="scientific">Marinobacter xestospongiae</name>
    <dbReference type="NCBI Taxonomy" id="994319"/>
    <lineage>
        <taxon>Bacteria</taxon>
        <taxon>Pseudomonadati</taxon>
        <taxon>Pseudomonadota</taxon>
        <taxon>Gammaproteobacteria</taxon>
        <taxon>Pseudomonadales</taxon>
        <taxon>Marinobacteraceae</taxon>
        <taxon>Marinobacter</taxon>
    </lineage>
</organism>
<evidence type="ECO:0000256" key="5">
    <source>
        <dbReference type="ARBA" id="ARBA00023015"/>
    </source>
</evidence>
<dbReference type="NCBIfam" id="TIGR00589">
    <property type="entry name" value="ogt"/>
    <property type="match status" value="1"/>
</dbReference>
<comment type="caution">
    <text evidence="10">The sequence shown here is derived from an EMBL/GenBank/DDBJ whole genome shotgun (WGS) entry which is preliminary data.</text>
</comment>
<evidence type="ECO:0000256" key="7">
    <source>
        <dbReference type="ARBA" id="ARBA00023204"/>
    </source>
</evidence>
<dbReference type="InterPro" id="IPR014048">
    <property type="entry name" value="MethylDNA_cys_MeTrfase_DNA-bd"/>
</dbReference>
<keyword evidence="5" id="KW-0805">Transcription regulation</keyword>
<dbReference type="InterPro" id="IPR009057">
    <property type="entry name" value="Homeodomain-like_sf"/>
</dbReference>
<dbReference type="Pfam" id="PF01035">
    <property type="entry name" value="DNA_binding_1"/>
    <property type="match status" value="1"/>
</dbReference>
<dbReference type="Pfam" id="PF12833">
    <property type="entry name" value="HTH_18"/>
    <property type="match status" value="1"/>
</dbReference>
<keyword evidence="4" id="KW-0227">DNA damage</keyword>
<accession>A0ABU3VUV5</accession>
<feature type="domain" description="HTH araC/xylS-type" evidence="9">
    <location>
        <begin position="8"/>
        <end position="106"/>
    </location>
</feature>
<sequence length="283" mass="31040">MSDYERIARAIQYLRSHAGDQPSLAAVAEHVHLSEYHFQRLFRRWAGVTPKRYLQALTLARAKQLLADNRRSLLATSDELGLSSSSRLYDHFVQLEAVTPSEFRQRGAGMTITWGVHATPFGPAFVALTPKGVCQFEFVAPAQPQAPLQRLLDLWHQARVVEDQPGTAWVVARLLAAPAEDGTPLSLWVQGTNFQVQVWRALLQLSPGQLASYRDVAVAIGRPTAARAVGTAIGANPVALAIPCHRVLRQGGELGGYRWGETRKQAILARELARADAPDLTSA</sequence>
<evidence type="ECO:0000259" key="9">
    <source>
        <dbReference type="PROSITE" id="PS01124"/>
    </source>
</evidence>
<comment type="catalytic activity">
    <reaction evidence="8">
        <text>a 6-O-methyl-2'-deoxyguanosine in DNA + L-cysteinyl-[protein] = S-methyl-L-cysteinyl-[protein] + a 2'-deoxyguanosine in DNA</text>
        <dbReference type="Rhea" id="RHEA:24000"/>
        <dbReference type="Rhea" id="RHEA-COMP:10131"/>
        <dbReference type="Rhea" id="RHEA-COMP:10132"/>
        <dbReference type="Rhea" id="RHEA-COMP:11367"/>
        <dbReference type="Rhea" id="RHEA-COMP:11368"/>
        <dbReference type="ChEBI" id="CHEBI:29950"/>
        <dbReference type="ChEBI" id="CHEBI:82612"/>
        <dbReference type="ChEBI" id="CHEBI:85445"/>
        <dbReference type="ChEBI" id="CHEBI:85448"/>
        <dbReference type="EC" id="2.1.1.63"/>
    </reaction>
</comment>
<dbReference type="SUPFAM" id="SSF46689">
    <property type="entry name" value="Homeodomain-like"/>
    <property type="match status" value="2"/>
</dbReference>
<name>A0ABU3VUV5_9GAMM</name>
<keyword evidence="6" id="KW-0804">Transcription</keyword>
<evidence type="ECO:0000256" key="4">
    <source>
        <dbReference type="ARBA" id="ARBA00022763"/>
    </source>
</evidence>
<evidence type="ECO:0000313" key="11">
    <source>
        <dbReference type="Proteomes" id="UP001269819"/>
    </source>
</evidence>
<dbReference type="PROSITE" id="PS00374">
    <property type="entry name" value="MGMT"/>
    <property type="match status" value="1"/>
</dbReference>
<dbReference type="InterPro" id="IPR018060">
    <property type="entry name" value="HTH_AraC"/>
</dbReference>
<dbReference type="EC" id="2.1.1.63" evidence="10"/>
<protein>
    <submittedName>
        <fullName evidence="10">Methylated-DNA--[protein]-cysteine S-methyltransferase</fullName>
        <ecNumber evidence="10">2.1.1.63</ecNumber>
    </submittedName>
</protein>
<keyword evidence="3 10" id="KW-0808">Transferase</keyword>
<reference evidence="10 11" key="1">
    <citation type="submission" date="2023-10" db="EMBL/GenBank/DDBJ databases">
        <title>Characteristics and mechanism of a salt-tolerant marine origin heterotrophic nitrifying- aerobic denitrifying bacteria Marinobacter xestospongiae HN1.</title>
        <authorList>
            <person name="Qi R."/>
        </authorList>
    </citation>
    <scope>NUCLEOTIDE SEQUENCE [LARGE SCALE GENOMIC DNA]</scope>
    <source>
        <strain evidence="10 11">HN1</strain>
    </source>
</reference>
<keyword evidence="7" id="KW-0234">DNA repair</keyword>
<dbReference type="RefSeq" id="WP_316972895.1">
    <property type="nucleotide sequence ID" value="NZ_JAWIIJ010000003.1"/>
</dbReference>
<dbReference type="SUPFAM" id="SSF53155">
    <property type="entry name" value="Methylated DNA-protein cysteine methyltransferase domain"/>
    <property type="match status" value="1"/>
</dbReference>
<dbReference type="SUPFAM" id="SSF46767">
    <property type="entry name" value="Methylated DNA-protein cysteine methyltransferase, C-terminal domain"/>
    <property type="match status" value="1"/>
</dbReference>
<dbReference type="SMART" id="SM00342">
    <property type="entry name" value="HTH_ARAC"/>
    <property type="match status" value="1"/>
</dbReference>
<dbReference type="CDD" id="cd06445">
    <property type="entry name" value="ATase"/>
    <property type="match status" value="1"/>
</dbReference>
<dbReference type="InterPro" id="IPR036217">
    <property type="entry name" value="MethylDNA_cys_MeTrfase_DNAb"/>
</dbReference>
<keyword evidence="11" id="KW-1185">Reference proteome</keyword>
<dbReference type="PROSITE" id="PS01124">
    <property type="entry name" value="HTH_ARAC_FAMILY_2"/>
    <property type="match status" value="1"/>
</dbReference>
<dbReference type="InterPro" id="IPR036388">
    <property type="entry name" value="WH-like_DNA-bd_sf"/>
</dbReference>
<dbReference type="Proteomes" id="UP001269819">
    <property type="component" value="Unassembled WGS sequence"/>
</dbReference>
<dbReference type="InterPro" id="IPR036631">
    <property type="entry name" value="MGMT_N_sf"/>
</dbReference>
<dbReference type="GO" id="GO:0003908">
    <property type="term" value="F:methylated-DNA-[protein]-cysteine S-methyltransferase activity"/>
    <property type="evidence" value="ECO:0007669"/>
    <property type="project" value="UniProtKB-EC"/>
</dbReference>
<evidence type="ECO:0000256" key="1">
    <source>
        <dbReference type="ARBA" id="ARBA00001286"/>
    </source>
</evidence>
<dbReference type="PANTHER" id="PTHR10815:SF13">
    <property type="entry name" value="METHYLATED-DNA--PROTEIN-CYSTEINE METHYLTRANSFERASE"/>
    <property type="match status" value="1"/>
</dbReference>
<dbReference type="GO" id="GO:0032259">
    <property type="term" value="P:methylation"/>
    <property type="evidence" value="ECO:0007669"/>
    <property type="project" value="UniProtKB-KW"/>
</dbReference>
<dbReference type="Gene3D" id="1.10.10.60">
    <property type="entry name" value="Homeodomain-like"/>
    <property type="match status" value="2"/>
</dbReference>
<evidence type="ECO:0000313" key="10">
    <source>
        <dbReference type="EMBL" id="MDV2078039.1"/>
    </source>
</evidence>
<evidence type="ECO:0000256" key="6">
    <source>
        <dbReference type="ARBA" id="ARBA00023163"/>
    </source>
</evidence>
<keyword evidence="2 10" id="KW-0489">Methyltransferase</keyword>